<dbReference type="SUPFAM" id="SSF53244">
    <property type="entry name" value="MurD-like peptide ligases, peptide-binding domain"/>
    <property type="match status" value="1"/>
</dbReference>
<dbReference type="SUPFAM" id="SSF53623">
    <property type="entry name" value="MurD-like peptide ligases, catalytic domain"/>
    <property type="match status" value="1"/>
</dbReference>
<dbReference type="PANTHER" id="PTHR11136">
    <property type="entry name" value="FOLYLPOLYGLUTAMATE SYNTHASE-RELATED"/>
    <property type="match status" value="1"/>
</dbReference>
<evidence type="ECO:0000256" key="5">
    <source>
        <dbReference type="ARBA" id="ARBA00022840"/>
    </source>
</evidence>
<dbReference type="GO" id="GO:0046872">
    <property type="term" value="F:metal ion binding"/>
    <property type="evidence" value="ECO:0007669"/>
    <property type="project" value="UniProtKB-KW"/>
</dbReference>
<dbReference type="UniPathway" id="UPA00850"/>
<feature type="domain" description="Mur ligase central" evidence="7">
    <location>
        <begin position="28"/>
        <end position="172"/>
    </location>
</feature>
<dbReference type="EMBL" id="SSOP01000011">
    <property type="protein sequence ID" value="KAB5595195.1"/>
    <property type="molecule type" value="Genomic_DNA"/>
</dbReference>
<organism evidence="8 9">
    <name type="scientific">Ceratobasidium theobromae</name>
    <dbReference type="NCBI Taxonomy" id="1582974"/>
    <lineage>
        <taxon>Eukaryota</taxon>
        <taxon>Fungi</taxon>
        <taxon>Dikarya</taxon>
        <taxon>Basidiomycota</taxon>
        <taxon>Agaricomycotina</taxon>
        <taxon>Agaricomycetes</taxon>
        <taxon>Cantharellales</taxon>
        <taxon>Ceratobasidiaceae</taxon>
        <taxon>Ceratobasidium</taxon>
    </lineage>
</organism>
<keyword evidence="6" id="KW-0460">Magnesium</keyword>
<evidence type="ECO:0000256" key="6">
    <source>
        <dbReference type="ARBA" id="ARBA00022842"/>
    </source>
</evidence>
<name>A0A5N5QTV4_9AGAM</name>
<evidence type="ECO:0000313" key="8">
    <source>
        <dbReference type="EMBL" id="KAB5595195.1"/>
    </source>
</evidence>
<evidence type="ECO:0000313" key="9">
    <source>
        <dbReference type="Proteomes" id="UP000383932"/>
    </source>
</evidence>
<dbReference type="NCBIfam" id="TIGR01499">
    <property type="entry name" value="folC"/>
    <property type="match status" value="1"/>
</dbReference>
<dbReference type="AlphaFoldDB" id="A0A5N5QTV4"/>
<dbReference type="InterPro" id="IPR036565">
    <property type="entry name" value="Mur-like_cat_sf"/>
</dbReference>
<dbReference type="InterPro" id="IPR013221">
    <property type="entry name" value="Mur_ligase_cen"/>
</dbReference>
<dbReference type="PROSITE" id="PS01012">
    <property type="entry name" value="FOLYLPOLYGLU_SYNT_2"/>
    <property type="match status" value="1"/>
</dbReference>
<dbReference type="InterPro" id="IPR018109">
    <property type="entry name" value="Folylpolyglutamate_synth_CS"/>
</dbReference>
<keyword evidence="9" id="KW-1185">Reference proteome</keyword>
<sequence>MSGINLGLDRVARLMRLLPQYTRPTVHVAGTNGKGSATTMLESVLNEAGFSTGRFNSPHLMNVWDSITFNTRPILKSQYVSVRDRIQRLNNEHEIGASNFEQHTASALTLFEEANLDVVVLEVGMGGLTDATNVVPNEAIAVSIVTNVDYDHQGFLGNTISEIATHKVGIVRPNGVCVVGTQPWPEAEATIQERIKSLNAHPILTHRATFRKWDTNQDGPLPPPFSVSPFHSPPPRPCAIPLPVRGGTLPALLSLQGQHQLENVSTVVAALDALRGHSACLSRFPEFERINDRHIIAGLRQAYWPGRLSWHTLPSPGQGRDLVVLVDGAHNAASAKALAAYIGSLETPTRPIFILSLSHSSSKLPITTLEPLLQPADCIITTSFSPVQDMPWVRPVDPQEITAAAKSLVSPDGQVYAATDLYSALAHAKELVDDKRNFIVVAGSLYLVADFYRGLDQQIL</sequence>
<dbReference type="InterPro" id="IPR001645">
    <property type="entry name" value="Folylpolyglutamate_synth"/>
</dbReference>
<dbReference type="InterPro" id="IPR036615">
    <property type="entry name" value="Mur_ligase_C_dom_sf"/>
</dbReference>
<gene>
    <name evidence="8" type="ORF">CTheo_1273</name>
</gene>
<keyword evidence="3" id="KW-0479">Metal-binding</keyword>
<dbReference type="GO" id="GO:0005739">
    <property type="term" value="C:mitochondrion"/>
    <property type="evidence" value="ECO:0007669"/>
    <property type="project" value="TreeGrafter"/>
</dbReference>
<evidence type="ECO:0000259" key="7">
    <source>
        <dbReference type="Pfam" id="PF08245"/>
    </source>
</evidence>
<dbReference type="PANTHER" id="PTHR11136:SF0">
    <property type="entry name" value="DIHYDROFOLATE SYNTHETASE-RELATED"/>
    <property type="match status" value="1"/>
</dbReference>
<dbReference type="GO" id="GO:0008841">
    <property type="term" value="F:dihydrofolate synthase activity"/>
    <property type="evidence" value="ECO:0007669"/>
    <property type="project" value="TreeGrafter"/>
</dbReference>
<evidence type="ECO:0000256" key="1">
    <source>
        <dbReference type="ARBA" id="ARBA00008276"/>
    </source>
</evidence>
<dbReference type="PROSITE" id="PS01011">
    <property type="entry name" value="FOLYLPOLYGLU_SYNT_1"/>
    <property type="match status" value="1"/>
</dbReference>
<dbReference type="Gene3D" id="3.90.190.20">
    <property type="entry name" value="Mur ligase, C-terminal domain"/>
    <property type="match status" value="1"/>
</dbReference>
<proteinExistence type="inferred from homology"/>
<dbReference type="OrthoDB" id="5212574at2759"/>
<comment type="caution">
    <text evidence="8">The sequence shown here is derived from an EMBL/GenBank/DDBJ whole genome shotgun (WGS) entry which is preliminary data.</text>
</comment>
<protein>
    <recommendedName>
        <fullName evidence="7">Mur ligase central domain-containing protein</fullName>
    </recommendedName>
</protein>
<keyword evidence="2" id="KW-0436">Ligase</keyword>
<evidence type="ECO:0000256" key="4">
    <source>
        <dbReference type="ARBA" id="ARBA00022741"/>
    </source>
</evidence>
<dbReference type="Gene3D" id="3.40.1190.10">
    <property type="entry name" value="Mur-like, catalytic domain"/>
    <property type="match status" value="1"/>
</dbReference>
<dbReference type="GO" id="GO:0005524">
    <property type="term" value="F:ATP binding"/>
    <property type="evidence" value="ECO:0007669"/>
    <property type="project" value="UniProtKB-KW"/>
</dbReference>
<keyword evidence="4" id="KW-0547">Nucleotide-binding</keyword>
<keyword evidence="5" id="KW-0067">ATP-binding</keyword>
<dbReference type="Pfam" id="PF08245">
    <property type="entry name" value="Mur_ligase_M"/>
    <property type="match status" value="1"/>
</dbReference>
<reference evidence="8 9" key="1">
    <citation type="journal article" date="2019" name="Fungal Biol. Biotechnol.">
        <title>Draft genome sequence of fastidious pathogen Ceratobasidium theobromae, which causes vascular-streak dieback in Theobroma cacao.</title>
        <authorList>
            <person name="Ali S.S."/>
            <person name="Asman A."/>
            <person name="Shao J."/>
            <person name="Firmansyah A.P."/>
            <person name="Susilo A.W."/>
            <person name="Rosmana A."/>
            <person name="McMahon P."/>
            <person name="Junaid M."/>
            <person name="Guest D."/>
            <person name="Kheng T.Y."/>
            <person name="Meinhardt L.W."/>
            <person name="Bailey B.A."/>
        </authorList>
    </citation>
    <scope>NUCLEOTIDE SEQUENCE [LARGE SCALE GENOMIC DNA]</scope>
    <source>
        <strain evidence="8 9">CT2</strain>
    </source>
</reference>
<comment type="similarity">
    <text evidence="1">Belongs to the folylpolyglutamate synthase family.</text>
</comment>
<dbReference type="Proteomes" id="UP000383932">
    <property type="component" value="Unassembled WGS sequence"/>
</dbReference>
<evidence type="ECO:0000256" key="2">
    <source>
        <dbReference type="ARBA" id="ARBA00022598"/>
    </source>
</evidence>
<evidence type="ECO:0000256" key="3">
    <source>
        <dbReference type="ARBA" id="ARBA00022723"/>
    </source>
</evidence>
<dbReference type="GO" id="GO:0004326">
    <property type="term" value="F:tetrahydrofolylpolyglutamate synthase activity"/>
    <property type="evidence" value="ECO:0007669"/>
    <property type="project" value="InterPro"/>
</dbReference>
<dbReference type="GO" id="GO:0005829">
    <property type="term" value="C:cytosol"/>
    <property type="evidence" value="ECO:0007669"/>
    <property type="project" value="TreeGrafter"/>
</dbReference>
<accession>A0A5N5QTV4</accession>